<evidence type="ECO:0000256" key="1">
    <source>
        <dbReference type="SAM" id="MobiDB-lite"/>
    </source>
</evidence>
<feature type="region of interest" description="Disordered" evidence="1">
    <location>
        <begin position="16"/>
        <end position="37"/>
    </location>
</feature>
<gene>
    <name evidence="2" type="ORF">PAHAL_5G253700</name>
</gene>
<evidence type="ECO:0000313" key="2">
    <source>
        <dbReference type="EMBL" id="PVH38420.1"/>
    </source>
</evidence>
<proteinExistence type="predicted"/>
<organism evidence="2">
    <name type="scientific">Panicum hallii</name>
    <dbReference type="NCBI Taxonomy" id="206008"/>
    <lineage>
        <taxon>Eukaryota</taxon>
        <taxon>Viridiplantae</taxon>
        <taxon>Streptophyta</taxon>
        <taxon>Embryophyta</taxon>
        <taxon>Tracheophyta</taxon>
        <taxon>Spermatophyta</taxon>
        <taxon>Magnoliopsida</taxon>
        <taxon>Liliopsida</taxon>
        <taxon>Poales</taxon>
        <taxon>Poaceae</taxon>
        <taxon>PACMAD clade</taxon>
        <taxon>Panicoideae</taxon>
        <taxon>Panicodae</taxon>
        <taxon>Paniceae</taxon>
        <taxon>Panicinae</taxon>
        <taxon>Panicum</taxon>
        <taxon>Panicum sect. Panicum</taxon>
    </lineage>
</organism>
<name>A0A2T8IL67_9POAL</name>
<dbReference type="Gramene" id="PVH38420">
    <property type="protein sequence ID" value="PVH38420"/>
    <property type="gene ID" value="PAHAL_5G253700"/>
</dbReference>
<dbReference type="Proteomes" id="UP000243499">
    <property type="component" value="Chromosome 5"/>
</dbReference>
<protein>
    <submittedName>
        <fullName evidence="2">Uncharacterized protein</fullName>
    </submittedName>
</protein>
<sequence length="83" mass="8612">MCREAQAGAQIPNVRLRGPLTITPGGGMQSGGGGGLATQIQAAAGWGDAPMMPQQRKQTDKPQKFLVRTVACQTCGNKQLSTS</sequence>
<feature type="compositionally biased region" description="Gly residues" evidence="1">
    <location>
        <begin position="24"/>
        <end position="36"/>
    </location>
</feature>
<reference evidence="2" key="1">
    <citation type="submission" date="2018-04" db="EMBL/GenBank/DDBJ databases">
        <title>WGS assembly of Panicum hallii.</title>
        <authorList>
            <person name="Lovell J."/>
            <person name="Jenkins J."/>
            <person name="Lowry D."/>
            <person name="Mamidi S."/>
            <person name="Sreedasyam A."/>
            <person name="Weng X."/>
            <person name="Barry K."/>
            <person name="Bonette J."/>
            <person name="Campitelli B."/>
            <person name="Daum C."/>
            <person name="Gordon S."/>
            <person name="Gould B."/>
            <person name="Lipzen A."/>
            <person name="Macqueen A."/>
            <person name="Palacio-Mejia J."/>
            <person name="Plott C."/>
            <person name="Shakirov E."/>
            <person name="Shu S."/>
            <person name="Yoshinaga Y."/>
            <person name="Zane M."/>
            <person name="Rokhsar D."/>
            <person name="Grimwood J."/>
            <person name="Schmutz J."/>
            <person name="Juenger T."/>
        </authorList>
    </citation>
    <scope>NUCLEOTIDE SEQUENCE [LARGE SCALE GENOMIC DNA]</scope>
    <source>
        <strain evidence="2">FIL2</strain>
    </source>
</reference>
<dbReference type="EMBL" id="CM008050">
    <property type="protein sequence ID" value="PVH38420.1"/>
    <property type="molecule type" value="Genomic_DNA"/>
</dbReference>
<accession>A0A2T8IL67</accession>
<dbReference type="AlphaFoldDB" id="A0A2T8IL67"/>